<organism evidence="1">
    <name type="scientific">Leptolyngbya sp. NK1-12</name>
    <dbReference type="NCBI Taxonomy" id="2547451"/>
    <lineage>
        <taxon>Bacteria</taxon>
        <taxon>Bacillati</taxon>
        <taxon>Cyanobacteriota</taxon>
        <taxon>Cyanophyceae</taxon>
        <taxon>Leptolyngbyales</taxon>
        <taxon>Leptolyngbyaceae</taxon>
        <taxon>Leptolyngbya group</taxon>
        <taxon>Leptolyngbya</taxon>
    </lineage>
</organism>
<reference evidence="1" key="1">
    <citation type="submission" date="2020-05" db="EMBL/GenBank/DDBJ databases">
        <authorList>
            <person name="Zhu T."/>
            <person name="Keshari N."/>
            <person name="Lu X."/>
        </authorList>
    </citation>
    <scope>NUCLEOTIDE SEQUENCE</scope>
    <source>
        <strain evidence="1">NK1-12</strain>
    </source>
</reference>
<dbReference type="Pfam" id="PF01724">
    <property type="entry name" value="DUF29"/>
    <property type="match status" value="1"/>
</dbReference>
<dbReference type="EMBL" id="CP053586">
    <property type="protein sequence ID" value="WNZ23946.1"/>
    <property type="molecule type" value="Genomic_DNA"/>
</dbReference>
<sequence>MGSFNSADATTYDQDFWLWTQQQVDLLKSERWTELDVDHFAWVNFLRDCL</sequence>
<gene>
    <name evidence="1" type="ORF">HJG54_14500</name>
</gene>
<protein>
    <submittedName>
        <fullName evidence="1">DUF29 family protein</fullName>
    </submittedName>
</protein>
<accession>A0AA96WKJ1</accession>
<dbReference type="RefSeq" id="WP_316429480.1">
    <property type="nucleotide sequence ID" value="NZ_CP053586.1"/>
</dbReference>
<dbReference type="Gene3D" id="1.20.1220.20">
    <property type="entry name" value="Uncharcterised protein PF01724"/>
    <property type="match status" value="1"/>
</dbReference>
<evidence type="ECO:0000313" key="1">
    <source>
        <dbReference type="EMBL" id="WNZ23946.1"/>
    </source>
</evidence>
<name>A0AA96WKJ1_9CYAN</name>
<proteinExistence type="predicted"/>
<dbReference type="AlphaFoldDB" id="A0AA96WKJ1"/>